<keyword evidence="1" id="KW-0732">Signal</keyword>
<dbReference type="InterPro" id="IPR043070">
    <property type="entry name" value="Spidroin_repeat"/>
</dbReference>
<dbReference type="EMBL" id="BMAO01010649">
    <property type="protein sequence ID" value="GFQ68545.1"/>
    <property type="molecule type" value="Genomic_DNA"/>
</dbReference>
<reference evidence="2" key="1">
    <citation type="submission" date="2020-07" db="EMBL/GenBank/DDBJ databases">
        <title>Multicomponent nature underlies the extraordinary mechanical properties of spider dragline silk.</title>
        <authorList>
            <person name="Kono N."/>
            <person name="Nakamura H."/>
            <person name="Mori M."/>
            <person name="Yoshida Y."/>
            <person name="Ohtoshi R."/>
            <person name="Malay A.D."/>
            <person name="Moran D.A.P."/>
            <person name="Tomita M."/>
            <person name="Numata K."/>
            <person name="Arakawa K."/>
        </authorList>
    </citation>
    <scope>NUCLEOTIDE SEQUENCE</scope>
</reference>
<organism evidence="2 3">
    <name type="scientific">Trichonephila clavata</name>
    <name type="common">Joro spider</name>
    <name type="synonym">Nephila clavata</name>
    <dbReference type="NCBI Taxonomy" id="2740835"/>
    <lineage>
        <taxon>Eukaryota</taxon>
        <taxon>Metazoa</taxon>
        <taxon>Ecdysozoa</taxon>
        <taxon>Arthropoda</taxon>
        <taxon>Chelicerata</taxon>
        <taxon>Arachnida</taxon>
        <taxon>Araneae</taxon>
        <taxon>Araneomorphae</taxon>
        <taxon>Entelegynae</taxon>
        <taxon>Araneoidea</taxon>
        <taxon>Nephilidae</taxon>
        <taxon>Trichonephila</taxon>
    </lineage>
</organism>
<comment type="caution">
    <text evidence="2">The sequence shown here is derived from an EMBL/GenBank/DDBJ whole genome shotgun (WGS) entry which is preliminary data.</text>
</comment>
<protein>
    <submittedName>
        <fullName evidence="2">Uncharacterized protein</fullName>
    </submittedName>
</protein>
<keyword evidence="3" id="KW-1185">Reference proteome</keyword>
<dbReference type="OrthoDB" id="6429372at2759"/>
<evidence type="ECO:0000313" key="3">
    <source>
        <dbReference type="Proteomes" id="UP000887116"/>
    </source>
</evidence>
<accession>A0A8X6F1K3</accession>
<dbReference type="Gene3D" id="1.10.274.60">
    <property type="entry name" value="Spidroin, repetitive domain"/>
    <property type="match status" value="1"/>
</dbReference>
<gene>
    <name evidence="2" type="primary">NCL1_32900</name>
    <name evidence="2" type="ORF">TNCT_108521</name>
</gene>
<feature type="chain" id="PRO_5036484512" evidence="1">
    <location>
        <begin position="33"/>
        <end position="233"/>
    </location>
</feature>
<evidence type="ECO:0000313" key="2">
    <source>
        <dbReference type="EMBL" id="GFQ68545.1"/>
    </source>
</evidence>
<dbReference type="AlphaFoldDB" id="A0A8X6F1K3"/>
<sequence>MKLVSKMNFLLQTSVVVTFLLLWISSFTGVTCQENSDESSDEIFYPGVAYNVSILSDEQRTPINTFVNTFVKAVYSSDTLKNVFDISETSAQQFTRFVYGHFIDLLKSVDAKNPEPIADFGTRPMGQNFDVFTLKEMLRVYSNTVSSYALSEGALTQDNAQDLAMRYVDIMEKQAKKNVKQGDPTSKYPAIGDGILEFFKSVSTVDVDKVWKIAVYFGSEWLLTAVETSNSTS</sequence>
<name>A0A8X6F1K3_TRICU</name>
<proteinExistence type="predicted"/>
<feature type="signal peptide" evidence="1">
    <location>
        <begin position="1"/>
        <end position="32"/>
    </location>
</feature>
<evidence type="ECO:0000256" key="1">
    <source>
        <dbReference type="SAM" id="SignalP"/>
    </source>
</evidence>
<dbReference type="Proteomes" id="UP000887116">
    <property type="component" value="Unassembled WGS sequence"/>
</dbReference>